<protein>
    <submittedName>
        <fullName evidence="1">Uncharacterized protein</fullName>
    </submittedName>
</protein>
<evidence type="ECO:0000313" key="2">
    <source>
        <dbReference type="Proteomes" id="UP000032234"/>
    </source>
</evidence>
<dbReference type="OrthoDB" id="9991322at2"/>
<organism evidence="1 2">
    <name type="scientific">Streptomyces cyaneogriseus subsp. noncyanogenus</name>
    <dbReference type="NCBI Taxonomy" id="477245"/>
    <lineage>
        <taxon>Bacteria</taxon>
        <taxon>Bacillati</taxon>
        <taxon>Actinomycetota</taxon>
        <taxon>Actinomycetes</taxon>
        <taxon>Kitasatosporales</taxon>
        <taxon>Streptomycetaceae</taxon>
        <taxon>Streptomyces</taxon>
    </lineage>
</organism>
<dbReference type="EMBL" id="CP010849">
    <property type="protein sequence ID" value="AJP04775.1"/>
    <property type="molecule type" value="Genomic_DNA"/>
</dbReference>
<keyword evidence="2" id="KW-1185">Reference proteome</keyword>
<dbReference type="Proteomes" id="UP000032234">
    <property type="component" value="Chromosome"/>
</dbReference>
<name>A0A0C5G7N7_9ACTN</name>
<gene>
    <name evidence="1" type="ORF">TU94_28340</name>
</gene>
<accession>A0A0C5G7N7</accession>
<dbReference type="AlphaFoldDB" id="A0A0C5G7N7"/>
<evidence type="ECO:0000313" key="1">
    <source>
        <dbReference type="EMBL" id="AJP04775.1"/>
    </source>
</evidence>
<dbReference type="PATRIC" id="fig|477245.3.peg.6012"/>
<dbReference type="STRING" id="477245.TU94_28340"/>
<dbReference type="KEGG" id="scw:TU94_28340"/>
<dbReference type="HOGENOM" id="CLU_2810448_0_0_11"/>
<dbReference type="RefSeq" id="WP_044385853.1">
    <property type="nucleotide sequence ID" value="NZ_CP010849.1"/>
</dbReference>
<reference evidence="1 2" key="1">
    <citation type="submission" date="2015-02" db="EMBL/GenBank/DDBJ databases">
        <title>Genome sequence of thermotolerant Streptomyces cyaneogriseus subsp. Noncyanogenus NMWT1, the producer of nematocidal antibiotics nemadectin.</title>
        <authorList>
            <person name="Wang H."/>
            <person name="Li C."/>
            <person name="Xiang W."/>
            <person name="Wang X."/>
        </authorList>
    </citation>
    <scope>NUCLEOTIDE SEQUENCE [LARGE SCALE GENOMIC DNA]</scope>
    <source>
        <strain evidence="1 2">NMWT 1</strain>
    </source>
</reference>
<sequence length="67" mass="7267">MEAKSVQEIVDMVNREVAEAKAKRQKETPVAINTGTLYGGQHVSNVVINGDYVPGNKQGGKKGRNKK</sequence>
<proteinExistence type="predicted"/>